<dbReference type="AlphaFoldDB" id="A0A1G2KY49"/>
<comment type="caution">
    <text evidence="2">The sequence shown here is derived from an EMBL/GenBank/DDBJ whole genome shotgun (WGS) entry which is preliminary data.</text>
</comment>
<feature type="transmembrane region" description="Helical" evidence="1">
    <location>
        <begin position="28"/>
        <end position="47"/>
    </location>
</feature>
<dbReference type="Proteomes" id="UP000177982">
    <property type="component" value="Unassembled WGS sequence"/>
</dbReference>
<accession>A0A1G2KY49</accession>
<keyword evidence="1" id="KW-0472">Membrane</keyword>
<keyword evidence="1" id="KW-1133">Transmembrane helix</keyword>
<evidence type="ECO:0000313" key="2">
    <source>
        <dbReference type="EMBL" id="OHA04376.1"/>
    </source>
</evidence>
<organism evidence="2 3">
    <name type="scientific">Candidatus Sungbacteria bacterium RIFCSPLOWO2_01_FULL_47_10</name>
    <dbReference type="NCBI Taxonomy" id="1802276"/>
    <lineage>
        <taxon>Bacteria</taxon>
        <taxon>Candidatus Sungiibacteriota</taxon>
    </lineage>
</organism>
<keyword evidence="1" id="KW-0812">Transmembrane</keyword>
<proteinExistence type="predicted"/>
<gene>
    <name evidence="2" type="ORF">A2934_04695</name>
</gene>
<name>A0A1G2KY49_9BACT</name>
<sequence length="277" mass="30401">MNGVESGELAPGEKIENYAMGYRTIRQFIILCVPFVILAAVFVAAYIRLLPDPTCTDGKKNQEEEGIDCGGPCTSCVFKNIRPIQISFTTFDEVTAGLYDVIAEVENQNTRLAAKIFSYDIVLRDAAGVVIQKKSGSSFLYPGERARIIEGGIQARRRIDSVDFSVYHDDVQWILSDAVEPVIVSGEKSVRTIQRDGLLFTQLQIKIFNQTLSDVSGIEVGVLVLSESGEITAVNKSFVSELLSGSSMPLTFTWPGKVAIDIGRVIIEPRVRLADQS</sequence>
<evidence type="ECO:0000256" key="1">
    <source>
        <dbReference type="SAM" id="Phobius"/>
    </source>
</evidence>
<evidence type="ECO:0000313" key="3">
    <source>
        <dbReference type="Proteomes" id="UP000177982"/>
    </source>
</evidence>
<dbReference type="EMBL" id="MHQO01000081">
    <property type="protein sequence ID" value="OHA04376.1"/>
    <property type="molecule type" value="Genomic_DNA"/>
</dbReference>
<reference evidence="2 3" key="1">
    <citation type="journal article" date="2016" name="Nat. Commun.">
        <title>Thousands of microbial genomes shed light on interconnected biogeochemical processes in an aquifer system.</title>
        <authorList>
            <person name="Anantharaman K."/>
            <person name="Brown C.T."/>
            <person name="Hug L.A."/>
            <person name="Sharon I."/>
            <person name="Castelle C.J."/>
            <person name="Probst A.J."/>
            <person name="Thomas B.C."/>
            <person name="Singh A."/>
            <person name="Wilkins M.J."/>
            <person name="Karaoz U."/>
            <person name="Brodie E.L."/>
            <person name="Williams K.H."/>
            <person name="Hubbard S.S."/>
            <person name="Banfield J.F."/>
        </authorList>
    </citation>
    <scope>NUCLEOTIDE SEQUENCE [LARGE SCALE GENOMIC DNA]</scope>
</reference>
<protein>
    <submittedName>
        <fullName evidence="2">Uncharacterized protein</fullName>
    </submittedName>
</protein>